<dbReference type="SMART" id="SM00530">
    <property type="entry name" value="HTH_XRE"/>
    <property type="match status" value="1"/>
</dbReference>
<reference evidence="2 3" key="1">
    <citation type="submission" date="2010-03" db="EMBL/GenBank/DDBJ databases">
        <title>The genome sequence of Alistipes shahii WAL 8301.</title>
        <authorList>
            <consortium name="metaHIT consortium -- http://www.metahit.eu/"/>
            <person name="Pajon A."/>
            <person name="Turner K."/>
            <person name="Parkhill J."/>
        </authorList>
    </citation>
    <scope>NUCLEOTIDE SEQUENCE [LARGE SCALE GENOMIC DNA]</scope>
    <source>
        <strain evidence="2 3">WAL 8301</strain>
    </source>
</reference>
<keyword evidence="3" id="KW-1185">Reference proteome</keyword>
<dbReference type="CDD" id="cd00093">
    <property type="entry name" value="HTH_XRE"/>
    <property type="match status" value="1"/>
</dbReference>
<dbReference type="REBASE" id="28832">
    <property type="entry name" value="C.AshWALORF26520P"/>
</dbReference>
<dbReference type="KEGG" id="ash:AL1_26510"/>
<dbReference type="RefSeq" id="WP_015547643.1">
    <property type="nucleotide sequence ID" value="NC_021030.1"/>
</dbReference>
<dbReference type="BioCyc" id="ASHA717959:AL1_RS12520-MONOMER"/>
<dbReference type="SUPFAM" id="SSF47413">
    <property type="entry name" value="lambda repressor-like DNA-binding domains"/>
    <property type="match status" value="1"/>
</dbReference>
<dbReference type="Pfam" id="PF01381">
    <property type="entry name" value="HTH_3"/>
    <property type="match status" value="1"/>
</dbReference>
<reference evidence="2 3" key="2">
    <citation type="submission" date="2010-03" db="EMBL/GenBank/DDBJ databases">
        <authorList>
            <person name="Pajon A."/>
        </authorList>
    </citation>
    <scope>NUCLEOTIDE SEQUENCE [LARGE SCALE GENOMIC DNA]</scope>
    <source>
        <strain evidence="2 3">WAL 8301</strain>
    </source>
</reference>
<organism evidence="2 3">
    <name type="scientific">Alistipes shahii WAL 8301</name>
    <dbReference type="NCBI Taxonomy" id="717959"/>
    <lineage>
        <taxon>Bacteria</taxon>
        <taxon>Pseudomonadati</taxon>
        <taxon>Bacteroidota</taxon>
        <taxon>Bacteroidia</taxon>
        <taxon>Bacteroidales</taxon>
        <taxon>Rikenellaceae</taxon>
        <taxon>Alistipes</taxon>
    </lineage>
</organism>
<dbReference type="Proteomes" id="UP000008794">
    <property type="component" value="Chromosome"/>
</dbReference>
<proteinExistence type="predicted"/>
<dbReference type="InterPro" id="IPR001387">
    <property type="entry name" value="Cro/C1-type_HTH"/>
</dbReference>
<feature type="domain" description="HTH cro/C1-type" evidence="1">
    <location>
        <begin position="7"/>
        <end position="61"/>
    </location>
</feature>
<accession>D4IPH1</accession>
<evidence type="ECO:0000259" key="1">
    <source>
        <dbReference type="PROSITE" id="PS50943"/>
    </source>
</evidence>
<dbReference type="EMBL" id="FP929032">
    <property type="protein sequence ID" value="CBK64833.1"/>
    <property type="molecule type" value="Genomic_DNA"/>
</dbReference>
<evidence type="ECO:0000313" key="2">
    <source>
        <dbReference type="EMBL" id="CBK64833.1"/>
    </source>
</evidence>
<dbReference type="PATRIC" id="fig|717959.3.peg.1167"/>
<dbReference type="GO" id="GO:0003677">
    <property type="term" value="F:DNA binding"/>
    <property type="evidence" value="ECO:0007669"/>
    <property type="project" value="InterPro"/>
</dbReference>
<dbReference type="OrthoDB" id="4762426at2"/>
<sequence>MLFAQKIKAARVRSGLLQKQLASALNIDVPMYSRIERGDRQAKKEQVVLLSDILNIEREELLSLWIADKINAIIGDDKNIADKALKTIIDNRNGNKDYTHAY</sequence>
<protein>
    <submittedName>
        <fullName evidence="2">Helix-turn-helix</fullName>
    </submittedName>
</protein>
<dbReference type="HOGENOM" id="CLU_161891_1_0_10"/>
<dbReference type="InterPro" id="IPR010982">
    <property type="entry name" value="Lambda_DNA-bd_dom_sf"/>
</dbReference>
<dbReference type="STRING" id="717959.AL1_26510"/>
<evidence type="ECO:0000313" key="3">
    <source>
        <dbReference type="Proteomes" id="UP000008794"/>
    </source>
</evidence>
<dbReference type="PROSITE" id="PS50943">
    <property type="entry name" value="HTH_CROC1"/>
    <property type="match status" value="1"/>
</dbReference>
<dbReference type="Gene3D" id="1.10.260.40">
    <property type="entry name" value="lambda repressor-like DNA-binding domains"/>
    <property type="match status" value="1"/>
</dbReference>
<dbReference type="GeneID" id="92757817"/>
<name>D4IPH1_9BACT</name>
<gene>
    <name evidence="2" type="ORF">AL1_26510</name>
</gene>
<dbReference type="AlphaFoldDB" id="D4IPH1"/>